<dbReference type="Proteomes" id="UP000319520">
    <property type="component" value="Segment"/>
</dbReference>
<protein>
    <submittedName>
        <fullName evidence="1">Uncharacterized protein</fullName>
    </submittedName>
</protein>
<name>A0A2Z5E057_9ADEN</name>
<reference evidence="1 2" key="1">
    <citation type="submission" date="2018-07" db="EMBL/GenBank/DDBJ databases">
        <title>Complete genome sequence of a Psittacine Adenovirus-1 identified from a Poicephalus senegalus in Italy.</title>
        <authorList>
            <person name="Milani A."/>
            <person name="Zamperin G."/>
            <person name="Fusaro A."/>
            <person name="Monne I."/>
        </authorList>
    </citation>
    <scope>NUCLEOTIDE SEQUENCE [LARGE SCALE GENOMIC DNA]</scope>
    <source>
        <strain evidence="1">18VIR149_ITA_2018</strain>
    </source>
</reference>
<dbReference type="EMBL" id="MH580295">
    <property type="protein sequence ID" value="AXB73046.1"/>
    <property type="molecule type" value="Genomic_DNA"/>
</dbReference>
<dbReference type="GeneID" id="80528062"/>
<keyword evidence="2" id="KW-1185">Reference proteome</keyword>
<sequence length="74" mass="8753">MPLSRKVYIKPLPLLILTMLLYIFPLSCSPAPIPSKDFHHVRVIPLSHHASRPVSDHMRRVYEHHVQHYRERHG</sequence>
<dbReference type="RefSeq" id="YP_010790653.1">
    <property type="nucleotide sequence ID" value="NC_075452.1"/>
</dbReference>
<proteinExistence type="predicted"/>
<evidence type="ECO:0000313" key="1">
    <source>
        <dbReference type="EMBL" id="AXB73046.1"/>
    </source>
</evidence>
<evidence type="ECO:0000313" key="2">
    <source>
        <dbReference type="Proteomes" id="UP000319520"/>
    </source>
</evidence>
<organism evidence="1 2">
    <name type="scientific">Psittacine adenovirus 1</name>
    <dbReference type="NCBI Taxonomy" id="318592"/>
    <lineage>
        <taxon>Viruses</taxon>
        <taxon>Varidnaviria</taxon>
        <taxon>Bamfordvirae</taxon>
        <taxon>Preplasmiviricota</taxon>
        <taxon>Polisuviricotina</taxon>
        <taxon>Pharingeaviricetes</taxon>
        <taxon>Rowavirales</taxon>
        <taxon>Adenoviridae</taxon>
        <taxon>Aviadenovirus</taxon>
        <taxon>Aviadenovirus senegalense</taxon>
        <taxon>Psittacine aviadenovirus C</taxon>
    </lineage>
</organism>
<dbReference type="KEGG" id="vg:80528062"/>
<accession>A0A2Z5E057</accession>